<dbReference type="InParanoid" id="W2RR77"/>
<dbReference type="EMBL" id="KB822722">
    <property type="protein sequence ID" value="ETN38947.1"/>
    <property type="molecule type" value="Genomic_DNA"/>
</dbReference>
<reference evidence="2 3" key="1">
    <citation type="submission" date="2013-03" db="EMBL/GenBank/DDBJ databases">
        <title>The Genome Sequence of Phialophora europaea CBS 101466.</title>
        <authorList>
            <consortium name="The Broad Institute Genomics Platform"/>
            <person name="Cuomo C."/>
            <person name="de Hoog S."/>
            <person name="Gorbushina A."/>
            <person name="Walker B."/>
            <person name="Young S.K."/>
            <person name="Zeng Q."/>
            <person name="Gargeya S."/>
            <person name="Fitzgerald M."/>
            <person name="Haas B."/>
            <person name="Abouelleil A."/>
            <person name="Allen A.W."/>
            <person name="Alvarado L."/>
            <person name="Arachchi H.M."/>
            <person name="Berlin A.M."/>
            <person name="Chapman S.B."/>
            <person name="Gainer-Dewar J."/>
            <person name="Goldberg J."/>
            <person name="Griggs A."/>
            <person name="Gujja S."/>
            <person name="Hansen M."/>
            <person name="Howarth C."/>
            <person name="Imamovic A."/>
            <person name="Ireland A."/>
            <person name="Larimer J."/>
            <person name="McCowan C."/>
            <person name="Murphy C."/>
            <person name="Pearson M."/>
            <person name="Poon T.W."/>
            <person name="Priest M."/>
            <person name="Roberts A."/>
            <person name="Saif S."/>
            <person name="Shea T."/>
            <person name="Sisk P."/>
            <person name="Sykes S."/>
            <person name="Wortman J."/>
            <person name="Nusbaum C."/>
            <person name="Birren B."/>
        </authorList>
    </citation>
    <scope>NUCLEOTIDE SEQUENCE [LARGE SCALE GENOMIC DNA]</scope>
    <source>
        <strain evidence="2 3">CBS 101466</strain>
    </source>
</reference>
<dbReference type="AlphaFoldDB" id="W2RR77"/>
<gene>
    <name evidence="2" type="ORF">HMPREF1541_06989</name>
</gene>
<proteinExistence type="predicted"/>
<evidence type="ECO:0000313" key="3">
    <source>
        <dbReference type="Proteomes" id="UP000030752"/>
    </source>
</evidence>
<dbReference type="VEuPathDB" id="FungiDB:HMPREF1541_06989"/>
<protein>
    <submittedName>
        <fullName evidence="2">Uncharacterized protein</fullName>
    </submittedName>
</protein>
<dbReference type="Proteomes" id="UP000030752">
    <property type="component" value="Unassembled WGS sequence"/>
</dbReference>
<keyword evidence="3" id="KW-1185">Reference proteome</keyword>
<dbReference type="RefSeq" id="XP_008719536.1">
    <property type="nucleotide sequence ID" value="XM_008721314.1"/>
</dbReference>
<evidence type="ECO:0000313" key="2">
    <source>
        <dbReference type="EMBL" id="ETN38947.1"/>
    </source>
</evidence>
<organism evidence="2 3">
    <name type="scientific">Cyphellophora europaea (strain CBS 101466)</name>
    <name type="common">Phialophora europaea</name>
    <dbReference type="NCBI Taxonomy" id="1220924"/>
    <lineage>
        <taxon>Eukaryota</taxon>
        <taxon>Fungi</taxon>
        <taxon>Dikarya</taxon>
        <taxon>Ascomycota</taxon>
        <taxon>Pezizomycotina</taxon>
        <taxon>Eurotiomycetes</taxon>
        <taxon>Chaetothyriomycetidae</taxon>
        <taxon>Chaetothyriales</taxon>
        <taxon>Cyphellophoraceae</taxon>
        <taxon>Cyphellophora</taxon>
    </lineage>
</organism>
<evidence type="ECO:0000256" key="1">
    <source>
        <dbReference type="SAM" id="MobiDB-lite"/>
    </source>
</evidence>
<feature type="region of interest" description="Disordered" evidence="1">
    <location>
        <begin position="221"/>
        <end position="245"/>
    </location>
</feature>
<dbReference type="GeneID" id="19974328"/>
<dbReference type="HOGENOM" id="CLU_1133549_0_0_1"/>
<accession>W2RR77</accession>
<name>W2RR77_CYPE1</name>
<sequence length="245" mass="28021">MRLSERTANGAFTRVNTNYGNADQQLIGSDVPGAGLSSSTHIARVFHHAPVTSRPLPRVGSTHHVCHTKQAPHGHVTADYSRGIHNPEPQPQPATTQLGLTWRESTMNNQAHVDRHLMMLNNLQPRLNVPSNPNYHHFDEGSLDYRRRFEAEEPDPEDPANLKWESWALRKLIKQKLGVDDEQIKVFLSHEWQDAQERKIKREGLAELELKQVWQAHLARNYGPSANQQPRQQFAQFGDYSGRQR</sequence>
<feature type="compositionally biased region" description="Polar residues" evidence="1">
    <location>
        <begin position="224"/>
        <end position="235"/>
    </location>
</feature>